<feature type="transmembrane region" description="Helical" evidence="1">
    <location>
        <begin position="12"/>
        <end position="30"/>
    </location>
</feature>
<feature type="transmembrane region" description="Helical" evidence="1">
    <location>
        <begin position="36"/>
        <end position="54"/>
    </location>
</feature>
<proteinExistence type="predicted"/>
<protein>
    <submittedName>
        <fullName evidence="2">Uncharacterized protein</fullName>
    </submittedName>
</protein>
<dbReference type="EMBL" id="JACHIJ010000014">
    <property type="protein sequence ID" value="MBB5055285.1"/>
    <property type="molecule type" value="Genomic_DNA"/>
</dbReference>
<keyword evidence="1" id="KW-1133">Transmembrane helix</keyword>
<reference evidence="2 3" key="1">
    <citation type="submission" date="2020-08" db="EMBL/GenBank/DDBJ databases">
        <title>Genomic Encyclopedia of Type Strains, Phase IV (KMG-IV): sequencing the most valuable type-strain genomes for metagenomic binning, comparative biology and taxonomic classification.</title>
        <authorList>
            <person name="Goeker M."/>
        </authorList>
    </citation>
    <scope>NUCLEOTIDE SEQUENCE [LARGE SCALE GENOMIC DNA]</scope>
    <source>
        <strain evidence="2 3">DSM 17498</strain>
    </source>
</reference>
<name>A0A840N4H3_9BRAD</name>
<keyword evidence="1" id="KW-0812">Transmembrane</keyword>
<dbReference type="Proteomes" id="UP000521227">
    <property type="component" value="Unassembled WGS sequence"/>
</dbReference>
<organism evidence="2 3">
    <name type="scientific">Afipia massiliensis</name>
    <dbReference type="NCBI Taxonomy" id="211460"/>
    <lineage>
        <taxon>Bacteria</taxon>
        <taxon>Pseudomonadati</taxon>
        <taxon>Pseudomonadota</taxon>
        <taxon>Alphaproteobacteria</taxon>
        <taxon>Hyphomicrobiales</taxon>
        <taxon>Nitrobacteraceae</taxon>
        <taxon>Afipia</taxon>
    </lineage>
</organism>
<dbReference type="RefSeq" id="WP_184090768.1">
    <property type="nucleotide sequence ID" value="NZ_JACHIJ010000014.1"/>
</dbReference>
<evidence type="ECO:0000256" key="1">
    <source>
        <dbReference type="SAM" id="Phobius"/>
    </source>
</evidence>
<evidence type="ECO:0000313" key="2">
    <source>
        <dbReference type="EMBL" id="MBB5055285.1"/>
    </source>
</evidence>
<evidence type="ECO:0000313" key="3">
    <source>
        <dbReference type="Proteomes" id="UP000521227"/>
    </source>
</evidence>
<comment type="caution">
    <text evidence="2">The sequence shown here is derived from an EMBL/GenBank/DDBJ whole genome shotgun (WGS) entry which is preliminary data.</text>
</comment>
<sequence>MEKSIMAWIVRILLYIAAPITVLFVARDALNFEVLQMMVATVLVAALVGIAAFWPGRRKF</sequence>
<keyword evidence="1" id="KW-0472">Membrane</keyword>
<accession>A0A840N4H3</accession>
<dbReference type="AlphaFoldDB" id="A0A840N4H3"/>
<gene>
    <name evidence="2" type="ORF">HNQ36_005296</name>
</gene>